<sequence>MSTIAPPKNRRGTMALVGREFNSLSAVSMHTRNRRASLETARCRIRTASTLEISVERDDPIEVAERAGAGQQGARLFLILADLRDQRIQAVELQFGTKIAEEGNRTVLAIEIAAEIEDEGLEQRRTVVGHRRTAAVARNGVADDAIGCAELDGIDAGLQRCFRRKLHVGGREAQRAAKLLATDDGRFNGIAIAQQTGDLGHLPFGQKRANTTRGDDLGIFVAERVDQGHAKTVVAAGIHQEGGAALTVVAEMEIETGDDFGGVQPIDEDRVNELIRGALGKGAIERIFDDGVEAESFQQAGLQRRRRQAEDRMIRLEHGARMRLEGQHEGRNTAFPRNLQRATEHRLMTAMYAVKIADGDDPALESVWKRFARLIAMENGHRLPNPLRQGAASTTSAKPVRAPGRRQVQLRPYALRRHIRGHGCHG</sequence>
<keyword evidence="3" id="KW-1185">Reference proteome</keyword>
<dbReference type="Proteomes" id="UP000012429">
    <property type="component" value="Unassembled WGS sequence"/>
</dbReference>
<accession>N6VD23</accession>
<proteinExistence type="predicted"/>
<gene>
    <name evidence="2" type="ORF">RHSP_03298</name>
</gene>
<evidence type="ECO:0000256" key="1">
    <source>
        <dbReference type="SAM" id="MobiDB-lite"/>
    </source>
</evidence>
<dbReference type="EMBL" id="AQHN01000011">
    <property type="protein sequence ID" value="ENN88952.1"/>
    <property type="molecule type" value="Genomic_DNA"/>
</dbReference>
<protein>
    <submittedName>
        <fullName evidence="2">Uncharacterized protein</fullName>
    </submittedName>
</protein>
<dbReference type="AlphaFoldDB" id="N6VD23"/>
<organism evidence="2 3">
    <name type="scientific">Rhizobium freirei PRF 81</name>
    <dbReference type="NCBI Taxonomy" id="363754"/>
    <lineage>
        <taxon>Bacteria</taxon>
        <taxon>Pseudomonadati</taxon>
        <taxon>Pseudomonadota</taxon>
        <taxon>Alphaproteobacteria</taxon>
        <taxon>Hyphomicrobiales</taxon>
        <taxon>Rhizobiaceae</taxon>
        <taxon>Rhizobium/Agrobacterium group</taxon>
        <taxon>Rhizobium</taxon>
    </lineage>
</organism>
<comment type="caution">
    <text evidence="2">The sequence shown here is derived from an EMBL/GenBank/DDBJ whole genome shotgun (WGS) entry which is preliminary data.</text>
</comment>
<evidence type="ECO:0000313" key="2">
    <source>
        <dbReference type="EMBL" id="ENN88952.1"/>
    </source>
</evidence>
<evidence type="ECO:0000313" key="3">
    <source>
        <dbReference type="Proteomes" id="UP000012429"/>
    </source>
</evidence>
<dbReference type="STRING" id="363754.RHSP_03298"/>
<reference evidence="2 3" key="1">
    <citation type="journal article" date="2012" name="BMC Genomics">
        <title>Genomic basis of broad host range and environmental adaptability of Rhizobium tropici CIAT 899 and Rhizobium sp. PRF 81 which are used in inoculants for common bean (Phaseolus vulgaris L.).</title>
        <authorList>
            <person name="Ormeno-Orrillo E."/>
            <person name="Menna P."/>
            <person name="Almeida L.G."/>
            <person name="Ollero F.J."/>
            <person name="Nicolas M.F."/>
            <person name="Pains Rodrigues E."/>
            <person name="Shigueyoshi Nakatani A."/>
            <person name="Silva Batista J.S."/>
            <person name="Oliveira Chueire L.M."/>
            <person name="Souza R.C."/>
            <person name="Ribeiro Vasconcelos A.T."/>
            <person name="Megias M."/>
            <person name="Hungria M."/>
            <person name="Martinez-Romero E."/>
        </authorList>
    </citation>
    <scope>NUCLEOTIDE SEQUENCE [LARGE SCALE GENOMIC DNA]</scope>
    <source>
        <strain evidence="2 3">PRF 81</strain>
    </source>
</reference>
<feature type="region of interest" description="Disordered" evidence="1">
    <location>
        <begin position="385"/>
        <end position="404"/>
    </location>
</feature>
<name>N6VD23_9HYPH</name>